<proteinExistence type="predicted"/>
<reference evidence="1 2" key="1">
    <citation type="journal article" date="2021" name="Elife">
        <title>Chloroplast acquisition without the gene transfer in kleptoplastic sea slugs, Plakobranchus ocellatus.</title>
        <authorList>
            <person name="Maeda T."/>
            <person name="Takahashi S."/>
            <person name="Yoshida T."/>
            <person name="Shimamura S."/>
            <person name="Takaki Y."/>
            <person name="Nagai Y."/>
            <person name="Toyoda A."/>
            <person name="Suzuki Y."/>
            <person name="Arimoto A."/>
            <person name="Ishii H."/>
            <person name="Satoh N."/>
            <person name="Nishiyama T."/>
            <person name="Hasebe M."/>
            <person name="Maruyama T."/>
            <person name="Minagawa J."/>
            <person name="Obokata J."/>
            <person name="Shigenobu S."/>
        </authorList>
    </citation>
    <scope>NUCLEOTIDE SEQUENCE [LARGE SCALE GENOMIC DNA]</scope>
</reference>
<protein>
    <submittedName>
        <fullName evidence="1">Uncharacterized protein</fullName>
    </submittedName>
</protein>
<dbReference type="AlphaFoldDB" id="A0AAV4CTR5"/>
<evidence type="ECO:0000313" key="2">
    <source>
        <dbReference type="Proteomes" id="UP000735302"/>
    </source>
</evidence>
<dbReference type="Proteomes" id="UP000735302">
    <property type="component" value="Unassembled WGS sequence"/>
</dbReference>
<evidence type="ECO:0000313" key="1">
    <source>
        <dbReference type="EMBL" id="GFO35256.1"/>
    </source>
</evidence>
<organism evidence="1 2">
    <name type="scientific">Plakobranchus ocellatus</name>
    <dbReference type="NCBI Taxonomy" id="259542"/>
    <lineage>
        <taxon>Eukaryota</taxon>
        <taxon>Metazoa</taxon>
        <taxon>Spiralia</taxon>
        <taxon>Lophotrochozoa</taxon>
        <taxon>Mollusca</taxon>
        <taxon>Gastropoda</taxon>
        <taxon>Heterobranchia</taxon>
        <taxon>Euthyneura</taxon>
        <taxon>Panpulmonata</taxon>
        <taxon>Sacoglossa</taxon>
        <taxon>Placobranchoidea</taxon>
        <taxon>Plakobranchidae</taxon>
        <taxon>Plakobranchus</taxon>
    </lineage>
</organism>
<sequence length="118" mass="13084">MVLPILLCSTSGPPLTSKDGAGITFVASSTSLFITDSENHTTARRNKILPESQILSNYQENLKTFNSTLNSSYPDQWPPKVVCVVIMVVLITSPIGHRSKCQKTHKKNLRMNQNMSVH</sequence>
<dbReference type="EMBL" id="BLXT01006999">
    <property type="protein sequence ID" value="GFO35256.1"/>
    <property type="molecule type" value="Genomic_DNA"/>
</dbReference>
<name>A0AAV4CTR5_9GAST</name>
<comment type="caution">
    <text evidence="1">The sequence shown here is derived from an EMBL/GenBank/DDBJ whole genome shotgun (WGS) entry which is preliminary data.</text>
</comment>
<accession>A0AAV4CTR5</accession>
<keyword evidence="2" id="KW-1185">Reference proteome</keyword>
<gene>
    <name evidence="1" type="ORF">PoB_006176100</name>
</gene>